<dbReference type="Proteomes" id="UP000277094">
    <property type="component" value="Unassembled WGS sequence"/>
</dbReference>
<feature type="region of interest" description="Disordered" evidence="1">
    <location>
        <begin position="1"/>
        <end position="24"/>
    </location>
</feature>
<evidence type="ECO:0000313" key="3">
    <source>
        <dbReference type="Proteomes" id="UP000277094"/>
    </source>
</evidence>
<dbReference type="AlphaFoldDB" id="A0A3N0DVJ0"/>
<comment type="caution">
    <text evidence="2">The sequence shown here is derived from an EMBL/GenBank/DDBJ whole genome shotgun (WGS) entry which is preliminary data.</text>
</comment>
<protein>
    <submittedName>
        <fullName evidence="2">Uncharacterized protein</fullName>
    </submittedName>
</protein>
<evidence type="ECO:0000313" key="2">
    <source>
        <dbReference type="EMBL" id="RNL79642.1"/>
    </source>
</evidence>
<accession>A0A3N0DVJ0</accession>
<proteinExistence type="predicted"/>
<reference evidence="2 3" key="1">
    <citation type="submission" date="2018-11" db="EMBL/GenBank/DDBJ databases">
        <authorList>
            <person name="Li F."/>
        </authorList>
    </citation>
    <scope>NUCLEOTIDE SEQUENCE [LARGE SCALE GENOMIC DNA]</scope>
    <source>
        <strain evidence="2 3">KIS18-7</strain>
    </source>
</reference>
<name>A0A3N0DVJ0_9ACTN</name>
<gene>
    <name evidence="2" type="ORF">EFL95_11785</name>
</gene>
<organism evidence="2 3">
    <name type="scientific">Nocardioides marmorisolisilvae</name>
    <dbReference type="NCBI Taxonomy" id="1542737"/>
    <lineage>
        <taxon>Bacteria</taxon>
        <taxon>Bacillati</taxon>
        <taxon>Actinomycetota</taxon>
        <taxon>Actinomycetes</taxon>
        <taxon>Propionibacteriales</taxon>
        <taxon>Nocardioidaceae</taxon>
        <taxon>Nocardioides</taxon>
    </lineage>
</organism>
<sequence>MPQDTDSPNACGAPLRRNQVLGDPGPMTHRLDLAEVAGLLRVALTEHVSAAGTKRALPTVMHVGTPGVEAVAVPDAPDLDPGLRADLMERALDGLDLSRTPLPWLTRIGELAPGDVDLAWFAATREAYGRHSLDLPGFFVMTRYGWLDLATDELIRWSRVRATKGA</sequence>
<evidence type="ECO:0000256" key="1">
    <source>
        <dbReference type="SAM" id="MobiDB-lite"/>
    </source>
</evidence>
<dbReference type="EMBL" id="RJSG01000002">
    <property type="protein sequence ID" value="RNL79642.1"/>
    <property type="molecule type" value="Genomic_DNA"/>
</dbReference>
<keyword evidence="3" id="KW-1185">Reference proteome</keyword>